<organism evidence="1 2">
    <name type="scientific">Anaerotruncus colihominis</name>
    <dbReference type="NCBI Taxonomy" id="169435"/>
    <lineage>
        <taxon>Bacteria</taxon>
        <taxon>Bacillati</taxon>
        <taxon>Bacillota</taxon>
        <taxon>Clostridia</taxon>
        <taxon>Eubacteriales</taxon>
        <taxon>Oscillospiraceae</taxon>
        <taxon>Anaerotruncus</taxon>
    </lineage>
</organism>
<dbReference type="EMBL" id="CZBE01000015">
    <property type="protein sequence ID" value="CUP89016.1"/>
    <property type="molecule type" value="Genomic_DNA"/>
</dbReference>
<proteinExistence type="predicted"/>
<dbReference type="SUPFAM" id="SSF53383">
    <property type="entry name" value="PLP-dependent transferases"/>
    <property type="match status" value="1"/>
</dbReference>
<dbReference type="PANTHER" id="PTHR46658:SF1">
    <property type="entry name" value="CYS OR MET METABOLISM PYRIDOXAL-PHOSPHATE-DEPENDENT ENZYME"/>
    <property type="match status" value="1"/>
</dbReference>
<dbReference type="PANTHER" id="PTHR46658">
    <property type="entry name" value="CYS OR MET METABOLISM PYRIDOXAL-PHOSPHATE-DEPENDENT ENZYME"/>
    <property type="match status" value="1"/>
</dbReference>
<dbReference type="Gene3D" id="3.90.1150.60">
    <property type="entry name" value="Methioning gamme-lyase, C-terminal domain"/>
    <property type="match status" value="1"/>
</dbReference>
<dbReference type="InterPro" id="IPR015424">
    <property type="entry name" value="PyrdxlP-dep_Trfase"/>
</dbReference>
<accession>A0A174RXQ4</accession>
<dbReference type="Gene3D" id="3.40.640.10">
    <property type="entry name" value="Type I PLP-dependent aspartate aminotransferase-like (Major domain)"/>
    <property type="match status" value="1"/>
</dbReference>
<dbReference type="InterPro" id="IPR015421">
    <property type="entry name" value="PyrdxlP-dep_Trfase_major"/>
</dbReference>
<evidence type="ECO:0000313" key="2">
    <source>
        <dbReference type="Proteomes" id="UP000095765"/>
    </source>
</evidence>
<dbReference type="OrthoDB" id="9764766at2"/>
<sequence length="422" mass="44822">MIEHFFKIDPRLLDVADAALGDCRAPFEAIDETAEYNACKVLAAFIDNRVSESHFTGTTGYGYGDRGRDTLDAVLAQIMGTEEALIRHNFVSGTHAITTALFGVLRPGDRMVSLTGAPYDTLQPVIGIVPGGHGSLREFGIQYEQLDLRADGAPDYENVAKAVRGARVAYIQRSRGYTLRESLHIDEISRLIDAVRAADPDTVVIVDNCYGEFVEKCEPTQAGADLIVGSLIKNPGGGIAKTGGYIAGRADLIELCACRLTAPGVGKEVGCTLGELRGMYLGLFHAPTVTAAALKTAVFAAALFERLGFAVYPSYDAPRADIIQAVRLDTPAGLEAFCRGVQRGAPVDAFVTPEAWDMPGYDSQVIMAAGAFTMGASIELSADGPMRPPYAAWMQGGLTWPSGKTGVLLAAQSLLKAGQIAL</sequence>
<dbReference type="AlphaFoldDB" id="A0A174RXQ4"/>
<reference evidence="1 2" key="1">
    <citation type="submission" date="2015-09" db="EMBL/GenBank/DDBJ databases">
        <authorList>
            <consortium name="Pathogen Informatics"/>
        </authorList>
    </citation>
    <scope>NUCLEOTIDE SEQUENCE [LARGE SCALE GENOMIC DNA]</scope>
    <source>
        <strain evidence="1 2">2789STDY5834939</strain>
    </source>
</reference>
<name>A0A174RXQ4_9FIRM</name>
<keyword evidence="1" id="KW-0456">Lyase</keyword>
<evidence type="ECO:0000313" key="1">
    <source>
        <dbReference type="EMBL" id="CUP89016.1"/>
    </source>
</evidence>
<dbReference type="InterPro" id="IPR009651">
    <property type="entry name" value="Met_g_lyase_put"/>
</dbReference>
<dbReference type="RefSeq" id="WP_055245414.1">
    <property type="nucleotide sequence ID" value="NZ_CABIWA010000005.1"/>
</dbReference>
<gene>
    <name evidence="1" type="ORF">ERS852551_02284</name>
</gene>
<dbReference type="Proteomes" id="UP000095765">
    <property type="component" value="Unassembled WGS sequence"/>
</dbReference>
<dbReference type="GO" id="GO:0016829">
    <property type="term" value="F:lyase activity"/>
    <property type="evidence" value="ECO:0007669"/>
    <property type="project" value="UniProtKB-KW"/>
</dbReference>
<protein>
    <submittedName>
        <fullName evidence="1">Methionine gamma-lyase</fullName>
    </submittedName>
</protein>
<dbReference type="Pfam" id="PF06838">
    <property type="entry name" value="Met_gamma_lyase"/>
    <property type="match status" value="1"/>
</dbReference>